<protein>
    <recommendedName>
        <fullName evidence="3">Sperm-specific antigen 2 C-terminal domain-containing protein</fullName>
    </recommendedName>
</protein>
<dbReference type="EMBL" id="SRLO01000321">
    <property type="protein sequence ID" value="TNN61132.1"/>
    <property type="molecule type" value="Genomic_DNA"/>
</dbReference>
<dbReference type="PANTHER" id="PTHR17469">
    <property type="entry name" value="SPERM SPECIFIC ANTIGEN 2-RELATED"/>
    <property type="match status" value="1"/>
</dbReference>
<evidence type="ECO:0000259" key="3">
    <source>
        <dbReference type="Pfam" id="PF14723"/>
    </source>
</evidence>
<feature type="region of interest" description="Disordered" evidence="2">
    <location>
        <begin position="310"/>
        <end position="372"/>
    </location>
</feature>
<feature type="domain" description="Sperm-specific antigen 2 C-terminal" evidence="3">
    <location>
        <begin position="222"/>
        <end position="286"/>
    </location>
</feature>
<gene>
    <name evidence="4" type="ORF">EYF80_028640</name>
</gene>
<evidence type="ECO:0000256" key="1">
    <source>
        <dbReference type="ARBA" id="ARBA00023054"/>
    </source>
</evidence>
<name>A0A4Z2H8M9_9TELE</name>
<proteinExistence type="predicted"/>
<reference evidence="4 5" key="1">
    <citation type="submission" date="2019-03" db="EMBL/GenBank/DDBJ databases">
        <title>First draft genome of Liparis tanakae, snailfish: a comprehensive survey of snailfish specific genes.</title>
        <authorList>
            <person name="Kim W."/>
            <person name="Song I."/>
            <person name="Jeong J.-H."/>
            <person name="Kim D."/>
            <person name="Kim S."/>
            <person name="Ryu S."/>
            <person name="Song J.Y."/>
            <person name="Lee S.K."/>
        </authorList>
    </citation>
    <scope>NUCLEOTIDE SEQUENCE [LARGE SCALE GENOMIC DNA]</scope>
    <source>
        <tissue evidence="4">Muscle</tissue>
    </source>
</reference>
<evidence type="ECO:0000313" key="5">
    <source>
        <dbReference type="Proteomes" id="UP000314294"/>
    </source>
</evidence>
<accession>A0A4Z2H8M9</accession>
<dbReference type="InterPro" id="IPR043444">
    <property type="entry name" value="TESPA1-like"/>
</dbReference>
<dbReference type="PANTHER" id="PTHR17469:SF14">
    <property type="entry name" value="PROTEIN ITPRID1"/>
    <property type="match status" value="1"/>
</dbReference>
<sequence>METDQMSRNAAASSDTPSSLTPAPFRHPSKPQALKTSGRSVSVQMSSSLSSHIVHRKDVPYKTVSKRILVPGILPLDTSTPFRAVQSWTDLQIQRNPLTRMVSHGAVQTARKGLPLSSRVTETRHGPTLKFSSSPCFPLLSDDWQSHRCLPGMTPHHRRMSVSVDKGMWSDEEEEVVSNGNEEEGKLWKENQTTTMACCCSCDHQFTCLTQKGYDSPYSPGELEEMMLCLQQFRSVLGNMEEQLSEEQAEVYSALSDQDRETVQDIKELRRAVKEEAGELAMQLHDLADHYDDGFKMGAVEMTTGCVRSTLEPERGPMTQENQHCEHNEEDPGSRKSEAKDGQGKEEALRSENREAEQKKKPRRKDTPDSGS</sequence>
<evidence type="ECO:0000313" key="4">
    <source>
        <dbReference type="EMBL" id="TNN61132.1"/>
    </source>
</evidence>
<dbReference type="Pfam" id="PF14723">
    <property type="entry name" value="SSFA2_C"/>
    <property type="match status" value="1"/>
</dbReference>
<dbReference type="AlphaFoldDB" id="A0A4Z2H8M9"/>
<dbReference type="Proteomes" id="UP000314294">
    <property type="component" value="Unassembled WGS sequence"/>
</dbReference>
<feature type="compositionally biased region" description="Polar residues" evidence="2">
    <location>
        <begin position="1"/>
        <end position="21"/>
    </location>
</feature>
<dbReference type="InterPro" id="IPR029326">
    <property type="entry name" value="SSFA2_C"/>
</dbReference>
<evidence type="ECO:0000256" key="2">
    <source>
        <dbReference type="SAM" id="MobiDB-lite"/>
    </source>
</evidence>
<keyword evidence="1" id="KW-0175">Coiled coil</keyword>
<organism evidence="4 5">
    <name type="scientific">Liparis tanakae</name>
    <name type="common">Tanaka's snailfish</name>
    <dbReference type="NCBI Taxonomy" id="230148"/>
    <lineage>
        <taxon>Eukaryota</taxon>
        <taxon>Metazoa</taxon>
        <taxon>Chordata</taxon>
        <taxon>Craniata</taxon>
        <taxon>Vertebrata</taxon>
        <taxon>Euteleostomi</taxon>
        <taxon>Actinopterygii</taxon>
        <taxon>Neopterygii</taxon>
        <taxon>Teleostei</taxon>
        <taxon>Neoteleostei</taxon>
        <taxon>Acanthomorphata</taxon>
        <taxon>Eupercaria</taxon>
        <taxon>Perciformes</taxon>
        <taxon>Cottioidei</taxon>
        <taxon>Cottales</taxon>
        <taxon>Liparidae</taxon>
        <taxon>Liparis</taxon>
    </lineage>
</organism>
<keyword evidence="5" id="KW-1185">Reference proteome</keyword>
<dbReference type="OrthoDB" id="6088188at2759"/>
<feature type="region of interest" description="Disordered" evidence="2">
    <location>
        <begin position="1"/>
        <end position="42"/>
    </location>
</feature>
<feature type="compositionally biased region" description="Basic and acidic residues" evidence="2">
    <location>
        <begin position="323"/>
        <end position="372"/>
    </location>
</feature>
<comment type="caution">
    <text evidence="4">The sequence shown here is derived from an EMBL/GenBank/DDBJ whole genome shotgun (WGS) entry which is preliminary data.</text>
</comment>